<feature type="transmembrane region" description="Helical" evidence="8">
    <location>
        <begin position="434"/>
        <end position="455"/>
    </location>
</feature>
<keyword evidence="6 8" id="KW-1133">Transmembrane helix</keyword>
<comment type="pathway">
    <text evidence="8">Cell wall biogenesis; peptidoglycan biosynthesis.</text>
</comment>
<evidence type="ECO:0000256" key="8">
    <source>
        <dbReference type="HAMAP-Rule" id="MF_02078"/>
    </source>
</evidence>
<dbReference type="UniPathway" id="UPA00219"/>
<evidence type="ECO:0000256" key="9">
    <source>
        <dbReference type="PIRNR" id="PIRNR002869"/>
    </source>
</evidence>
<feature type="transmembrane region" description="Helical" evidence="8">
    <location>
        <begin position="254"/>
        <end position="279"/>
    </location>
</feature>
<proteinExistence type="inferred from homology"/>
<dbReference type="GO" id="GO:0005886">
    <property type="term" value="C:plasma membrane"/>
    <property type="evidence" value="ECO:0007669"/>
    <property type="project" value="UniProtKB-SubCell"/>
</dbReference>
<feature type="transmembrane region" description="Helical" evidence="8">
    <location>
        <begin position="299"/>
        <end position="319"/>
    </location>
</feature>
<dbReference type="PANTHER" id="PTHR47019:SF1">
    <property type="entry name" value="LIPID II FLIPPASE MURJ"/>
    <property type="match status" value="1"/>
</dbReference>
<sequence>MSAPNSTGMSDAADGPVPAATDRGRRRRQARSTLVFSAATGLSRVLGLVREMVSSYYFGINGRINAFTIAFQIPNLVRALVADAALSGAFVPVFSDLLEKGERKRAWRVASTLFWLMLLVLGGLTALFILVAPFVLRLFGDPGGDVGLAVGLSRVLFPIVVLLGLSGIVVGILNTYDHFTVPALTPVFWNVAIIAGLAIGVPRVDGTDAQLYVYAGAIVAGTLIQLLLPLPWLRGLDGRLQLVLDWRDPAVRRFFTLMLPVTLTLGLVNVNAVIDSIFASRLIDPDRAPTAIDKAFRLYMLPQGMFSVAVATVLFPALARHAARADMDGFRSTVSSGLRQIGFLLIPASAVSAVLAAPIVRLVYERGRFGEDDVSIVAASLAAFSLGLVFNGWMLMLSRGFYGLQSNWLPTMVAVATLVLNAALDTVLYRVGTWGIPLATSLVNIVGAALLLAFLRRRVGRLDLGRQAASVARVALASALAAAVSLAVWLPLDRALGRSVPAQIVALGLGLAAAVAIYVVACRALRVRELAAVAALVARRGER</sequence>
<evidence type="ECO:0000256" key="10">
    <source>
        <dbReference type="SAM" id="MobiDB-lite"/>
    </source>
</evidence>
<feature type="transmembrane region" description="Helical" evidence="8">
    <location>
        <begin position="376"/>
        <end position="396"/>
    </location>
</feature>
<dbReference type="EMBL" id="QQZY01000007">
    <property type="protein sequence ID" value="RDI73741.1"/>
    <property type="molecule type" value="Genomic_DNA"/>
</dbReference>
<dbReference type="GO" id="GO:0015648">
    <property type="term" value="F:lipid-linked peptidoglycan transporter activity"/>
    <property type="evidence" value="ECO:0007669"/>
    <property type="project" value="UniProtKB-UniRule"/>
</dbReference>
<dbReference type="OrthoDB" id="9786339at2"/>
<gene>
    <name evidence="8" type="primary">murJ</name>
    <name evidence="11" type="ORF">Gocc_2654</name>
</gene>
<evidence type="ECO:0000256" key="2">
    <source>
        <dbReference type="ARBA" id="ARBA00022475"/>
    </source>
</evidence>
<keyword evidence="8 9" id="KW-0813">Transport</keyword>
<dbReference type="PIRSF" id="PIRSF002869">
    <property type="entry name" value="MviN"/>
    <property type="match status" value="1"/>
</dbReference>
<reference evidence="12" key="2">
    <citation type="journal article" date="2019" name="MicrobiologyOpen">
        <title>High-quality draft genome sequence of Gaiella occulta isolated from a 150 meter deep mineral water borehole and comparison with the genome sequences of other deep-branching lineages of the phylum Actinobacteria.</title>
        <authorList>
            <person name="Severino R."/>
            <person name="Froufe H.J.C."/>
            <person name="Barroso C."/>
            <person name="Albuquerque L."/>
            <person name="Lobo-da-Cunha A."/>
            <person name="da Costa M.S."/>
            <person name="Egas C."/>
        </authorList>
    </citation>
    <scope>NUCLEOTIDE SEQUENCE [LARGE SCALE GENOMIC DNA]</scope>
    <source>
        <strain evidence="12">F2-233</strain>
    </source>
</reference>
<dbReference type="GO" id="GO:0034204">
    <property type="term" value="P:lipid translocation"/>
    <property type="evidence" value="ECO:0007669"/>
    <property type="project" value="TreeGrafter"/>
</dbReference>
<comment type="caution">
    <text evidence="11">The sequence shown here is derived from an EMBL/GenBank/DDBJ whole genome shotgun (WGS) entry which is preliminary data.</text>
</comment>
<dbReference type="RefSeq" id="WP_114797052.1">
    <property type="nucleotide sequence ID" value="NZ_QQZY01000007.1"/>
</dbReference>
<evidence type="ECO:0000256" key="6">
    <source>
        <dbReference type="ARBA" id="ARBA00022989"/>
    </source>
</evidence>
<dbReference type="GO" id="GO:0009252">
    <property type="term" value="P:peptidoglycan biosynthetic process"/>
    <property type="evidence" value="ECO:0007669"/>
    <property type="project" value="UniProtKB-UniRule"/>
</dbReference>
<keyword evidence="7 8" id="KW-0472">Membrane</keyword>
<dbReference type="GO" id="GO:0008360">
    <property type="term" value="P:regulation of cell shape"/>
    <property type="evidence" value="ECO:0007669"/>
    <property type="project" value="UniProtKB-UniRule"/>
</dbReference>
<dbReference type="PANTHER" id="PTHR47019">
    <property type="entry name" value="LIPID II FLIPPASE MURJ"/>
    <property type="match status" value="1"/>
</dbReference>
<dbReference type="GO" id="GO:0071555">
    <property type="term" value="P:cell wall organization"/>
    <property type="evidence" value="ECO:0007669"/>
    <property type="project" value="UniProtKB-UniRule"/>
</dbReference>
<feature type="transmembrane region" description="Helical" evidence="8">
    <location>
        <begin position="467"/>
        <end position="490"/>
    </location>
</feature>
<feature type="transmembrane region" description="Helical" evidence="8">
    <location>
        <begin position="180"/>
        <end position="199"/>
    </location>
</feature>
<feature type="transmembrane region" description="Helical" evidence="8">
    <location>
        <begin position="155"/>
        <end position="173"/>
    </location>
</feature>
<organism evidence="11 12">
    <name type="scientific">Gaiella occulta</name>
    <dbReference type="NCBI Taxonomy" id="1002870"/>
    <lineage>
        <taxon>Bacteria</taxon>
        <taxon>Bacillati</taxon>
        <taxon>Actinomycetota</taxon>
        <taxon>Thermoleophilia</taxon>
        <taxon>Gaiellales</taxon>
        <taxon>Gaiellaceae</taxon>
        <taxon>Gaiella</taxon>
    </lineage>
</organism>
<comment type="function">
    <text evidence="8 9">Involved in peptidoglycan biosynthesis. Transports lipid-linked peptidoglycan precursors from the inner to the outer leaflet of the cytoplasmic membrane.</text>
</comment>
<dbReference type="CDD" id="cd13123">
    <property type="entry name" value="MATE_MurJ_like"/>
    <property type="match status" value="1"/>
</dbReference>
<feature type="transmembrane region" description="Helical" evidence="8">
    <location>
        <begin position="502"/>
        <end position="521"/>
    </location>
</feature>
<evidence type="ECO:0000313" key="11">
    <source>
        <dbReference type="EMBL" id="RDI73741.1"/>
    </source>
</evidence>
<keyword evidence="5 8" id="KW-0573">Peptidoglycan synthesis</keyword>
<evidence type="ECO:0000256" key="4">
    <source>
        <dbReference type="ARBA" id="ARBA00022960"/>
    </source>
</evidence>
<keyword evidence="2 8" id="KW-1003">Cell membrane</keyword>
<reference evidence="11 12" key="1">
    <citation type="submission" date="2018-07" db="EMBL/GenBank/DDBJ databases">
        <title>High-quality-draft genome sequence of Gaiella occulta.</title>
        <authorList>
            <person name="Severino R."/>
            <person name="Froufe H.J.C."/>
            <person name="Rainey F.A."/>
            <person name="Barroso C."/>
            <person name="Albuquerque L."/>
            <person name="Lobo-Da-Cunha A."/>
            <person name="Da Costa M.S."/>
            <person name="Egas C."/>
        </authorList>
    </citation>
    <scope>NUCLEOTIDE SEQUENCE [LARGE SCALE GENOMIC DNA]</scope>
    <source>
        <strain evidence="11 12">F2-233</strain>
    </source>
</reference>
<comment type="subcellular location">
    <subcellularLocation>
        <location evidence="1 8">Cell membrane</location>
        <topology evidence="1 8">Multi-pass membrane protein</topology>
    </subcellularLocation>
</comment>
<comment type="similarity">
    <text evidence="8 9">Belongs to the MurJ/MviN family.</text>
</comment>
<evidence type="ECO:0000256" key="1">
    <source>
        <dbReference type="ARBA" id="ARBA00004651"/>
    </source>
</evidence>
<feature type="region of interest" description="Disordered" evidence="10">
    <location>
        <begin position="1"/>
        <end position="28"/>
    </location>
</feature>
<feature type="transmembrane region" description="Helical" evidence="8">
    <location>
        <begin position="211"/>
        <end position="233"/>
    </location>
</feature>
<dbReference type="Proteomes" id="UP000254134">
    <property type="component" value="Unassembled WGS sequence"/>
</dbReference>
<dbReference type="HAMAP" id="MF_02078">
    <property type="entry name" value="MurJ_MviN"/>
    <property type="match status" value="1"/>
</dbReference>
<keyword evidence="4 8" id="KW-0133">Cell shape</keyword>
<keyword evidence="12" id="KW-1185">Reference proteome</keyword>
<dbReference type="Pfam" id="PF03023">
    <property type="entry name" value="MurJ"/>
    <property type="match status" value="1"/>
</dbReference>
<dbReference type="AlphaFoldDB" id="A0A7M2YUB1"/>
<feature type="transmembrane region" description="Helical" evidence="8">
    <location>
        <begin position="113"/>
        <end position="135"/>
    </location>
</feature>
<dbReference type="InterPro" id="IPR004268">
    <property type="entry name" value="MurJ"/>
</dbReference>
<protein>
    <recommendedName>
        <fullName evidence="8">Probable lipid II flippase MurJ</fullName>
    </recommendedName>
</protein>
<feature type="transmembrane region" description="Helical" evidence="8">
    <location>
        <begin position="408"/>
        <end position="428"/>
    </location>
</feature>
<keyword evidence="8 9" id="KW-0961">Cell wall biogenesis/degradation</keyword>
<evidence type="ECO:0000256" key="3">
    <source>
        <dbReference type="ARBA" id="ARBA00022692"/>
    </source>
</evidence>
<accession>A0A7M2YUB1</accession>
<evidence type="ECO:0000256" key="5">
    <source>
        <dbReference type="ARBA" id="ARBA00022984"/>
    </source>
</evidence>
<feature type="transmembrane region" description="Helical" evidence="8">
    <location>
        <begin position="340"/>
        <end position="364"/>
    </location>
</feature>
<evidence type="ECO:0000256" key="7">
    <source>
        <dbReference type="ARBA" id="ARBA00023136"/>
    </source>
</evidence>
<dbReference type="NCBIfam" id="TIGR01695">
    <property type="entry name" value="murJ_mviN"/>
    <property type="match status" value="1"/>
</dbReference>
<keyword evidence="3 8" id="KW-0812">Transmembrane</keyword>
<dbReference type="InterPro" id="IPR051050">
    <property type="entry name" value="Lipid_II_flippase_MurJ/MviN"/>
</dbReference>
<dbReference type="PRINTS" id="PR01806">
    <property type="entry name" value="VIRFACTRMVIN"/>
</dbReference>
<evidence type="ECO:0000313" key="12">
    <source>
        <dbReference type="Proteomes" id="UP000254134"/>
    </source>
</evidence>
<name>A0A7M2YUB1_9ACTN</name>